<accession>A0ABX5FFA3</accession>
<evidence type="ECO:0000256" key="4">
    <source>
        <dbReference type="ARBA" id="ARBA00004496"/>
    </source>
</evidence>
<evidence type="ECO:0000256" key="13">
    <source>
        <dbReference type="ARBA" id="ARBA00023211"/>
    </source>
</evidence>
<keyword evidence="8 16" id="KW-0436">Ligase</keyword>
<protein>
    <recommendedName>
        <fullName evidence="6 16">D-alanine--D-alanine ligase</fullName>
        <ecNumber evidence="6 16">6.3.2.4</ecNumber>
    </recommendedName>
    <alternativeName>
        <fullName evidence="16">D-Ala-D-Ala ligase</fullName>
    </alternativeName>
    <alternativeName>
        <fullName evidence="16">D-alanylalanine synthetase</fullName>
    </alternativeName>
</protein>
<organism evidence="19 20">
    <name type="scientific">Candidatus Pandoraea novymonadis</name>
    <dbReference type="NCBI Taxonomy" id="1808959"/>
    <lineage>
        <taxon>Bacteria</taxon>
        <taxon>Pseudomonadati</taxon>
        <taxon>Pseudomonadota</taxon>
        <taxon>Betaproteobacteria</taxon>
        <taxon>Burkholderiales</taxon>
        <taxon>Burkholderiaceae</taxon>
        <taxon>Pandoraea</taxon>
    </lineage>
</organism>
<reference evidence="19 20" key="1">
    <citation type="journal article" date="2017" name="Front. Microbiol.">
        <title>Genome of Ca. Pandoraea novymonadis, an Endosymbiotic Bacterium of the Trypanosomatid Novymonas esmeraldas.</title>
        <authorList>
            <person name="Kostygov A.Y."/>
            <person name="Butenko A."/>
            <person name="Nenarokova A."/>
            <person name="Tashyreva D."/>
            <person name="Flegontov P."/>
            <person name="Lukes J."/>
            <person name="Yurchenko V."/>
        </authorList>
    </citation>
    <scope>NUCLEOTIDE SEQUENCE [LARGE SCALE GENOMIC DNA]</scope>
    <source>
        <strain evidence="19 20">E262</strain>
    </source>
</reference>
<keyword evidence="20" id="KW-1185">Reference proteome</keyword>
<evidence type="ECO:0000313" key="19">
    <source>
        <dbReference type="EMBL" id="PSB92393.1"/>
    </source>
</evidence>
<evidence type="ECO:0000256" key="7">
    <source>
        <dbReference type="ARBA" id="ARBA00022490"/>
    </source>
</evidence>
<dbReference type="PANTHER" id="PTHR23132">
    <property type="entry name" value="D-ALANINE--D-ALANINE LIGASE"/>
    <property type="match status" value="1"/>
</dbReference>
<proteinExistence type="inferred from homology"/>
<dbReference type="InterPro" id="IPR013815">
    <property type="entry name" value="ATP_grasp_subdomain_1"/>
</dbReference>
<dbReference type="InterPro" id="IPR016185">
    <property type="entry name" value="PreATP-grasp_dom_sf"/>
</dbReference>
<evidence type="ECO:0000256" key="11">
    <source>
        <dbReference type="ARBA" id="ARBA00022960"/>
    </source>
</evidence>
<evidence type="ECO:0000256" key="14">
    <source>
        <dbReference type="ARBA" id="ARBA00023316"/>
    </source>
</evidence>
<dbReference type="PROSITE" id="PS00843">
    <property type="entry name" value="DALA_DALA_LIGASE_1"/>
    <property type="match status" value="1"/>
</dbReference>
<dbReference type="InterPro" id="IPR005905">
    <property type="entry name" value="D_ala_D_ala"/>
</dbReference>
<dbReference type="InterPro" id="IPR000291">
    <property type="entry name" value="D-Ala_lig_Van_CS"/>
</dbReference>
<comment type="cofactor">
    <cofactor evidence="1">
        <name>Mn(2+)</name>
        <dbReference type="ChEBI" id="CHEBI:29035"/>
    </cofactor>
</comment>
<keyword evidence="9 17" id="KW-0547">Nucleotide-binding</keyword>
<dbReference type="Gene3D" id="3.30.470.20">
    <property type="entry name" value="ATP-grasp fold, B domain"/>
    <property type="match status" value="1"/>
</dbReference>
<dbReference type="EMBL" id="MUHY01000001">
    <property type="protein sequence ID" value="PSB92393.1"/>
    <property type="molecule type" value="Genomic_DNA"/>
</dbReference>
<evidence type="ECO:0000256" key="17">
    <source>
        <dbReference type="PROSITE-ProRule" id="PRU00409"/>
    </source>
</evidence>
<evidence type="ECO:0000256" key="10">
    <source>
        <dbReference type="ARBA" id="ARBA00022840"/>
    </source>
</evidence>
<dbReference type="PIRSF" id="PIRSF039102">
    <property type="entry name" value="Ddl/VanB"/>
    <property type="match status" value="1"/>
</dbReference>
<dbReference type="HAMAP" id="MF_00047">
    <property type="entry name" value="Dala_Dala_lig"/>
    <property type="match status" value="1"/>
</dbReference>
<evidence type="ECO:0000259" key="18">
    <source>
        <dbReference type="PROSITE" id="PS50975"/>
    </source>
</evidence>
<dbReference type="InterPro" id="IPR011127">
    <property type="entry name" value="Dala_Dala_lig_N"/>
</dbReference>
<dbReference type="PANTHER" id="PTHR23132:SF23">
    <property type="entry name" value="D-ALANINE--D-ALANINE LIGASE B"/>
    <property type="match status" value="1"/>
</dbReference>
<evidence type="ECO:0000256" key="6">
    <source>
        <dbReference type="ARBA" id="ARBA00012216"/>
    </source>
</evidence>
<dbReference type="Pfam" id="PF01820">
    <property type="entry name" value="Dala_Dala_lig_N"/>
    <property type="match status" value="1"/>
</dbReference>
<keyword evidence="10 17" id="KW-0067">ATP-binding</keyword>
<dbReference type="Pfam" id="PF07478">
    <property type="entry name" value="Dala_Dala_lig_C"/>
    <property type="match status" value="1"/>
</dbReference>
<evidence type="ECO:0000256" key="8">
    <source>
        <dbReference type="ARBA" id="ARBA00022598"/>
    </source>
</evidence>
<keyword evidence="7 16" id="KW-0963">Cytoplasm</keyword>
<comment type="similarity">
    <text evidence="5 16">Belongs to the D-alanine--D-alanine ligase family.</text>
</comment>
<evidence type="ECO:0000256" key="5">
    <source>
        <dbReference type="ARBA" id="ARBA00010871"/>
    </source>
</evidence>
<name>A0ABX5FFA3_9BURK</name>
<evidence type="ECO:0000313" key="20">
    <source>
        <dbReference type="Proteomes" id="UP000242660"/>
    </source>
</evidence>
<comment type="pathway">
    <text evidence="16">Cell wall biogenesis; peptidoglycan biosynthesis.</text>
</comment>
<dbReference type="RefSeq" id="WP_106182712.1">
    <property type="nucleotide sequence ID" value="NZ_MUHY01000001.1"/>
</dbReference>
<keyword evidence="13" id="KW-0464">Manganese</keyword>
<dbReference type="Gene3D" id="3.30.1490.20">
    <property type="entry name" value="ATP-grasp fold, A domain"/>
    <property type="match status" value="1"/>
</dbReference>
<evidence type="ECO:0000256" key="1">
    <source>
        <dbReference type="ARBA" id="ARBA00001936"/>
    </source>
</evidence>
<dbReference type="PROSITE" id="PS50975">
    <property type="entry name" value="ATP_GRASP"/>
    <property type="match status" value="1"/>
</dbReference>
<dbReference type="InterPro" id="IPR011761">
    <property type="entry name" value="ATP-grasp"/>
</dbReference>
<dbReference type="GO" id="GO:0016874">
    <property type="term" value="F:ligase activity"/>
    <property type="evidence" value="ECO:0007669"/>
    <property type="project" value="UniProtKB-KW"/>
</dbReference>
<keyword evidence="14 16" id="KW-0961">Cell wall biogenesis/degradation</keyword>
<keyword evidence="11 16" id="KW-0133">Cell shape</keyword>
<comment type="catalytic activity">
    <reaction evidence="15 16">
        <text>2 D-alanine + ATP = D-alanyl-D-alanine + ADP + phosphate + H(+)</text>
        <dbReference type="Rhea" id="RHEA:11224"/>
        <dbReference type="ChEBI" id="CHEBI:15378"/>
        <dbReference type="ChEBI" id="CHEBI:30616"/>
        <dbReference type="ChEBI" id="CHEBI:43474"/>
        <dbReference type="ChEBI" id="CHEBI:57416"/>
        <dbReference type="ChEBI" id="CHEBI:57822"/>
        <dbReference type="ChEBI" id="CHEBI:456216"/>
        <dbReference type="EC" id="6.3.2.4"/>
    </reaction>
</comment>
<feature type="domain" description="ATP-grasp" evidence="18">
    <location>
        <begin position="108"/>
        <end position="312"/>
    </location>
</feature>
<evidence type="ECO:0000256" key="9">
    <source>
        <dbReference type="ARBA" id="ARBA00022741"/>
    </source>
</evidence>
<comment type="function">
    <text evidence="3 16">Cell wall formation.</text>
</comment>
<dbReference type="Proteomes" id="UP000242660">
    <property type="component" value="Unassembled WGS sequence"/>
</dbReference>
<evidence type="ECO:0000256" key="15">
    <source>
        <dbReference type="ARBA" id="ARBA00047614"/>
    </source>
</evidence>
<dbReference type="InterPro" id="IPR011095">
    <property type="entry name" value="Dala_Dala_lig_C"/>
</dbReference>
<dbReference type="Gene3D" id="3.40.50.20">
    <property type="match status" value="1"/>
</dbReference>
<evidence type="ECO:0000256" key="16">
    <source>
        <dbReference type="HAMAP-Rule" id="MF_00047"/>
    </source>
</evidence>
<dbReference type="EC" id="6.3.2.4" evidence="6 16"/>
<sequence length="327" mass="35828">MIALNPKEFGKVGVLMGGRSAEREISLMSGNGVLGALLSRNIDAHAFDTGMNDLSALAAQKFDRVFITLHGRYGEDGTMQGVLEHLGIPYTGSSVLASALAMDKEMTKRVWMNEGLSTPRFHMLKSDSNWDAIAHDLCLPVIVKPSREGSTIGLTKVTNVSQLCKAYENAAAFDTNVLAEEFIDGDELTVPVLGVGTEGASAARSLPIIRILAPDGDYSYQNKYFKDDTRYECPPPLSMCLQEEVQRLVLQAYRVLGCRGWGRIDLMLRKRDNKPYLLEMNTSPGMTGHSLVPMSARAVGLSYEDLVLEILSTATLDLYMNTLGKLQ</sequence>
<comment type="cofactor">
    <cofactor evidence="2">
        <name>Mg(2+)</name>
        <dbReference type="ChEBI" id="CHEBI:18420"/>
    </cofactor>
</comment>
<comment type="subcellular location">
    <subcellularLocation>
        <location evidence="4 16">Cytoplasm</location>
    </subcellularLocation>
</comment>
<dbReference type="PROSITE" id="PS00844">
    <property type="entry name" value="DALA_DALA_LIGASE_2"/>
    <property type="match status" value="1"/>
</dbReference>
<keyword evidence="12 16" id="KW-0573">Peptidoglycan synthesis</keyword>
<comment type="caution">
    <text evidence="19">The sequence shown here is derived from an EMBL/GenBank/DDBJ whole genome shotgun (WGS) entry which is preliminary data.</text>
</comment>
<dbReference type="SUPFAM" id="SSF56059">
    <property type="entry name" value="Glutathione synthetase ATP-binding domain-like"/>
    <property type="match status" value="1"/>
</dbReference>
<dbReference type="SUPFAM" id="SSF52440">
    <property type="entry name" value="PreATP-grasp domain"/>
    <property type="match status" value="1"/>
</dbReference>
<evidence type="ECO:0000256" key="12">
    <source>
        <dbReference type="ARBA" id="ARBA00022984"/>
    </source>
</evidence>
<evidence type="ECO:0000256" key="3">
    <source>
        <dbReference type="ARBA" id="ARBA00003921"/>
    </source>
</evidence>
<gene>
    <name evidence="19" type="primary">ddlB</name>
    <name evidence="16" type="synonym">ddl</name>
    <name evidence="19" type="ORF">BZL35_00635</name>
</gene>
<dbReference type="NCBIfam" id="NF002378">
    <property type="entry name" value="PRK01372.1"/>
    <property type="match status" value="1"/>
</dbReference>
<evidence type="ECO:0000256" key="2">
    <source>
        <dbReference type="ARBA" id="ARBA00001946"/>
    </source>
</evidence>
<dbReference type="NCBIfam" id="TIGR01205">
    <property type="entry name" value="D_ala_D_alaTIGR"/>
    <property type="match status" value="1"/>
</dbReference>